<accession>A0A3G6YP22</accession>
<reference evidence="1 2" key="1">
    <citation type="submission" date="2018-11" db="EMBL/GenBank/DDBJ databases">
        <authorList>
            <person name="Kuo S.-C."/>
            <person name="Chen F.-J."/>
            <person name="Liao Y.-C."/>
        </authorList>
    </citation>
    <scope>NUCLEOTIDE SEQUENCE [LARGE SCALE GENOMIC DNA]</scope>
    <source>
        <strain evidence="1 2">2014S06-099</strain>
        <plasmid evidence="2">p2014s06-099-4</plasmid>
    </source>
</reference>
<gene>
    <name evidence="1" type="ORF">DKE52_021420</name>
</gene>
<protein>
    <submittedName>
        <fullName evidence="1">Uncharacterized protein</fullName>
    </submittedName>
</protein>
<dbReference type="EMBL" id="CP033544">
    <property type="protein sequence ID" value="AZC01535.1"/>
    <property type="molecule type" value="Genomic_DNA"/>
</dbReference>
<evidence type="ECO:0000313" key="2">
    <source>
        <dbReference type="Proteomes" id="UP000254410"/>
    </source>
</evidence>
<proteinExistence type="predicted"/>
<evidence type="ECO:0000313" key="1">
    <source>
        <dbReference type="EMBL" id="AZC01535.1"/>
    </source>
</evidence>
<geneLocation type="plasmid" evidence="2">
    <name>p2014s06-099-4</name>
</geneLocation>
<name>A0A3G6YP22_ACIPI</name>
<dbReference type="AlphaFoldDB" id="A0A3G6YP22"/>
<organism evidence="1 2">
    <name type="scientific">Acinetobacter pittii</name>
    <name type="common">Acinetobacter genomosp. 3</name>
    <dbReference type="NCBI Taxonomy" id="48296"/>
    <lineage>
        <taxon>Bacteria</taxon>
        <taxon>Pseudomonadati</taxon>
        <taxon>Pseudomonadota</taxon>
        <taxon>Gammaproteobacteria</taxon>
        <taxon>Moraxellales</taxon>
        <taxon>Moraxellaceae</taxon>
        <taxon>Acinetobacter</taxon>
        <taxon>Acinetobacter calcoaceticus/baumannii complex</taxon>
    </lineage>
</organism>
<reference evidence="1 2" key="2">
    <citation type="submission" date="2018-12" db="EMBL/GenBank/DDBJ databases">
        <title>Molecular Epidemiology of Emerging Carbapenem-Resistance in Acinetobacter nosocomialis and Acinetobacter pittii in Taiwan, 2010-2014.</title>
        <authorList>
            <person name="Huang W.-C."/>
            <person name="Wang H.-Y."/>
            <person name="Lai J.-F."/>
            <person name="Lauderdale T.-L."/>
            <person name="Sytwu H.-K."/>
        </authorList>
    </citation>
    <scope>NUCLEOTIDE SEQUENCE [LARGE SCALE GENOMIC DNA]</scope>
    <source>
        <strain evidence="1 2">2014S06-099</strain>
        <plasmid evidence="2">p2014s06-099-4</plasmid>
    </source>
</reference>
<dbReference type="Proteomes" id="UP000254410">
    <property type="component" value="Plasmid p2014S06-099-4"/>
</dbReference>
<sequence>MLIYSNNTYSPEYAIKTFKQIVALDDGVRVDDEGIYSIQFIKGINYKYHNLNDTKQFSDAVTRYSYLAKVDDKEHTRHKGFGVIKVEPSTKE</sequence>
<keyword evidence="1" id="KW-0614">Plasmid</keyword>